<evidence type="ECO:0000313" key="10">
    <source>
        <dbReference type="EMBL" id="WVZ64370.1"/>
    </source>
</evidence>
<dbReference type="Pfam" id="PF23622">
    <property type="entry name" value="LRR_At1g61320_AtMIF1"/>
    <property type="match status" value="1"/>
</dbReference>
<dbReference type="InterPro" id="IPR019135">
    <property type="entry name" value="Polycomb_protein_VEFS-Box"/>
</dbReference>
<evidence type="ECO:0000313" key="11">
    <source>
        <dbReference type="Proteomes" id="UP001341281"/>
    </source>
</evidence>
<evidence type="ECO:0000256" key="7">
    <source>
        <dbReference type="SAM" id="MobiDB-lite"/>
    </source>
</evidence>
<gene>
    <name evidence="10" type="ORF">U9M48_013894</name>
</gene>
<evidence type="ECO:0000256" key="5">
    <source>
        <dbReference type="ARBA" id="ARBA00023015"/>
    </source>
</evidence>
<keyword evidence="2" id="KW-0479">Metal-binding</keyword>
<feature type="compositionally biased region" description="Polar residues" evidence="7">
    <location>
        <begin position="559"/>
        <end position="568"/>
    </location>
</feature>
<keyword evidence="4" id="KW-0862">Zinc</keyword>
<keyword evidence="11" id="KW-1185">Reference proteome</keyword>
<dbReference type="Pfam" id="PF09733">
    <property type="entry name" value="VEFS-Box"/>
    <property type="match status" value="1"/>
</dbReference>
<name>A0AAQ3T1E4_PASNO</name>
<keyword evidence="5" id="KW-0805">Transcription regulation</keyword>
<dbReference type="Gene3D" id="3.80.10.10">
    <property type="entry name" value="Ribonuclease Inhibitor"/>
    <property type="match status" value="1"/>
</dbReference>
<dbReference type="AlphaFoldDB" id="A0AAQ3T1E4"/>
<dbReference type="PANTHER" id="PTHR34145:SF78">
    <property type="entry name" value="FBD DOMAIN-CONTAINING PROTEIN"/>
    <property type="match status" value="1"/>
</dbReference>
<reference evidence="10 11" key="1">
    <citation type="submission" date="2024-02" db="EMBL/GenBank/DDBJ databases">
        <title>High-quality chromosome-scale genome assembly of Pensacola bahiagrass (Paspalum notatum Flugge var. saurae).</title>
        <authorList>
            <person name="Vega J.M."/>
            <person name="Podio M."/>
            <person name="Orjuela J."/>
            <person name="Siena L.A."/>
            <person name="Pessino S.C."/>
            <person name="Combes M.C."/>
            <person name="Mariac C."/>
            <person name="Albertini E."/>
            <person name="Pupilli F."/>
            <person name="Ortiz J.P.A."/>
            <person name="Leblanc O."/>
        </authorList>
    </citation>
    <scope>NUCLEOTIDE SEQUENCE [LARGE SCALE GENOMIC DNA]</scope>
    <source>
        <strain evidence="10">R1</strain>
        <tissue evidence="10">Leaf</tissue>
    </source>
</reference>
<evidence type="ECO:0000256" key="3">
    <source>
        <dbReference type="ARBA" id="ARBA00022771"/>
    </source>
</evidence>
<evidence type="ECO:0000256" key="2">
    <source>
        <dbReference type="ARBA" id="ARBA00022723"/>
    </source>
</evidence>
<feature type="region of interest" description="Disordered" evidence="7">
    <location>
        <begin position="522"/>
        <end position="584"/>
    </location>
</feature>
<dbReference type="InterPro" id="IPR053772">
    <property type="entry name" value="At1g61320/At1g61330-like"/>
</dbReference>
<dbReference type="SUPFAM" id="SSF52047">
    <property type="entry name" value="RNI-like"/>
    <property type="match status" value="1"/>
</dbReference>
<dbReference type="PANTHER" id="PTHR34145">
    <property type="entry name" value="OS02G0105600 PROTEIN"/>
    <property type="match status" value="1"/>
</dbReference>
<protein>
    <submittedName>
        <fullName evidence="10">Uncharacterized protein</fullName>
    </submittedName>
</protein>
<dbReference type="CDD" id="cd21553">
    <property type="entry name" value="VEFS-box_EMF2-like"/>
    <property type="match status" value="1"/>
</dbReference>
<evidence type="ECO:0000256" key="6">
    <source>
        <dbReference type="ARBA" id="ARBA00023163"/>
    </source>
</evidence>
<evidence type="ECO:0000256" key="4">
    <source>
        <dbReference type="ARBA" id="ARBA00022833"/>
    </source>
</evidence>
<feature type="domain" description="Polycomb protein VEFS-Box" evidence="8">
    <location>
        <begin position="586"/>
        <end position="707"/>
    </location>
</feature>
<dbReference type="Proteomes" id="UP001341281">
    <property type="component" value="Chromosome 03"/>
</dbReference>
<evidence type="ECO:0000259" key="8">
    <source>
        <dbReference type="Pfam" id="PF09733"/>
    </source>
</evidence>
<feature type="domain" description="At1g61320/AtMIF1 LRR" evidence="9">
    <location>
        <begin position="134"/>
        <end position="474"/>
    </location>
</feature>
<accession>A0AAQ3T1E4</accession>
<dbReference type="EMBL" id="CP144747">
    <property type="protein sequence ID" value="WVZ64370.1"/>
    <property type="molecule type" value="Genomic_DNA"/>
</dbReference>
<organism evidence="10 11">
    <name type="scientific">Paspalum notatum var. saurae</name>
    <dbReference type="NCBI Taxonomy" id="547442"/>
    <lineage>
        <taxon>Eukaryota</taxon>
        <taxon>Viridiplantae</taxon>
        <taxon>Streptophyta</taxon>
        <taxon>Embryophyta</taxon>
        <taxon>Tracheophyta</taxon>
        <taxon>Spermatophyta</taxon>
        <taxon>Magnoliopsida</taxon>
        <taxon>Liliopsida</taxon>
        <taxon>Poales</taxon>
        <taxon>Poaceae</taxon>
        <taxon>PACMAD clade</taxon>
        <taxon>Panicoideae</taxon>
        <taxon>Andropogonodae</taxon>
        <taxon>Paspaleae</taxon>
        <taxon>Paspalinae</taxon>
        <taxon>Paspalum</taxon>
    </lineage>
</organism>
<keyword evidence="6" id="KW-0804">Transcription</keyword>
<dbReference type="InterPro" id="IPR055357">
    <property type="entry name" value="LRR_At1g61320_AtMIF1"/>
</dbReference>
<sequence>MGMLSLNHLMLKQKRWSRRRTQAITFKQRSSRRRTQARNGFIITLVPQKDLLCQESGERSTYLGPNLPEDIWCHIHSLMSLQDAAQSASISHTFLRSWRCYPYLNFNKETLCLKQNASGKDYIARRFIMTVDQILTNHSGIGVKTLRLSFPYYCEVDACHLNRWLQIAITPGIEEVTLFLPPNYKKKYSFPCSLLFGGCGNSIKYIRLTECAFHPPVGFVCLRSLIKLHLYQVRITGDELGSLVSNCFALEKLELKCCDELIFLKIPLWLERLSFLMVSECYKLQVLESKAPNLFTFRFFSGPVRLSLGESSHVKNLDIQLAYRPNSLLYAITKLPSAAPNLETLTVTSVNEIVNTPMAADKFLNLKYLRIHLTGFSKAFCPDYDYLSLVSFLDASPTLETFILSVMQNDMKHDSVFGNALHVRWIPAHKHSRLRKVQISGFCSAKSMVELTCHILENATSLESLTLDTIFDQFDQANDPDLQLFAEGVDPRHQTFSYRSRFKKRRRSKASTEKIRHVHSHIMESGSPEDAQAGSEDDYVQGENGTSVANASIDPAQSLHGSNLSPPTVLQFGKTRKLSERADPRNRQLLQKRQFFHSHRAQPMELDQVFSDRDSEDEVDDDIADFEDRRMLDDFVDVTKDEKLIMHMWNSFVRKQRVLADGHVPWACEAFSQFHGWRLVQNPALLWGWRFFMIKLWNHSLLDARTMNACNTILQGFHDESSDLK</sequence>
<dbReference type="InterPro" id="IPR032675">
    <property type="entry name" value="LRR_dom_sf"/>
</dbReference>
<proteinExistence type="inferred from homology"/>
<evidence type="ECO:0000256" key="1">
    <source>
        <dbReference type="ARBA" id="ARBA00007416"/>
    </source>
</evidence>
<keyword evidence="3" id="KW-0863">Zinc-finger</keyword>
<evidence type="ECO:0000259" key="9">
    <source>
        <dbReference type="Pfam" id="PF23622"/>
    </source>
</evidence>
<comment type="similarity">
    <text evidence="1">Belongs to the VEFS (VRN2-EMF2-FIS2-SU(Z)12) family.</text>
</comment>
<dbReference type="GO" id="GO:0008270">
    <property type="term" value="F:zinc ion binding"/>
    <property type="evidence" value="ECO:0007669"/>
    <property type="project" value="UniProtKB-KW"/>
</dbReference>